<dbReference type="EMBL" id="BFAA01003224">
    <property type="protein sequence ID" value="GCB69677.1"/>
    <property type="molecule type" value="Genomic_DNA"/>
</dbReference>
<evidence type="ECO:0000256" key="4">
    <source>
        <dbReference type="ARBA" id="ARBA00022989"/>
    </source>
</evidence>
<feature type="transmembrane region" description="Helical" evidence="14">
    <location>
        <begin position="82"/>
        <end position="106"/>
    </location>
</feature>
<dbReference type="PANTHER" id="PTHR24229">
    <property type="entry name" value="NEUROPEPTIDES RECEPTOR"/>
    <property type="match status" value="1"/>
</dbReference>
<dbReference type="STRING" id="75743.A0A401P931"/>
<dbReference type="PRINTS" id="PR00246">
    <property type="entry name" value="SOMATOSTATNR"/>
</dbReference>
<feature type="transmembrane region" description="Helical" evidence="14">
    <location>
        <begin position="50"/>
        <end position="70"/>
    </location>
</feature>
<keyword evidence="3 13" id="KW-0812">Transmembrane</keyword>
<evidence type="ECO:0000256" key="5">
    <source>
        <dbReference type="ARBA" id="ARBA00023040"/>
    </source>
</evidence>
<dbReference type="OrthoDB" id="6076970at2759"/>
<name>A0A401P931_SCYTO</name>
<comment type="subcellular location">
    <subcellularLocation>
        <location evidence="1">Cell membrane</location>
        <topology evidence="1">Multi-pass membrane protein</topology>
    </subcellularLocation>
</comment>
<evidence type="ECO:0000313" key="16">
    <source>
        <dbReference type="EMBL" id="GCB69677.1"/>
    </source>
</evidence>
<keyword evidence="17" id="KW-1185">Reference proteome</keyword>
<evidence type="ECO:0000256" key="8">
    <source>
        <dbReference type="ARBA" id="ARBA00023157"/>
    </source>
</evidence>
<evidence type="ECO:0000256" key="11">
    <source>
        <dbReference type="ARBA" id="ARBA00023224"/>
    </source>
</evidence>
<feature type="transmembrane region" description="Helical" evidence="14">
    <location>
        <begin position="159"/>
        <end position="180"/>
    </location>
</feature>
<sequence length="367" mass="40699">MSSSPAEGNVAVLNVDTAANLSSGLWPANHTQEFEDGAASSIYDILIPTLYFLVCVLGLAGNSLVIFSIVQQARLRTVANIYIFNLALADGLFMLGLPFLALQIALRRWPFGSFMCRLVMILDGINQFTSVFCITVMSIDRYLAVVHPVTSSRWRSPRLAKRVSVILWVISFIPVIPMAIYSDVDGTLDICTLMWPEPALLWSTAFIIYTFVLGFALPFIIISLCYIVLLLRIKSALVSSHSSGCENSEKKVTTMVVAIVLAFATCWLPFYTINICAVFLPIPDSLTIRRSFEFMVLLSYFNSCANPILYICLSDSVWRSCQAWLCPRWVLGKKGQEGSLEEHQMQGLTEFTVSAGEAGERVQITAP</sequence>
<dbReference type="SUPFAM" id="SSF81321">
    <property type="entry name" value="Family A G protein-coupled receptor-like"/>
    <property type="match status" value="1"/>
</dbReference>
<comment type="similarity">
    <text evidence="13">Belongs to the G-protein coupled receptor 1 family.</text>
</comment>
<evidence type="ECO:0000256" key="7">
    <source>
        <dbReference type="ARBA" id="ARBA00023139"/>
    </source>
</evidence>
<evidence type="ECO:0000256" key="6">
    <source>
        <dbReference type="ARBA" id="ARBA00023136"/>
    </source>
</evidence>
<dbReference type="PROSITE" id="PS00237">
    <property type="entry name" value="G_PROTEIN_RECEP_F1_1"/>
    <property type="match status" value="1"/>
</dbReference>
<dbReference type="OMA" id="NFCSLYQ"/>
<dbReference type="GO" id="GO:0050796">
    <property type="term" value="P:regulation of insulin secretion"/>
    <property type="evidence" value="ECO:0007669"/>
    <property type="project" value="TreeGrafter"/>
</dbReference>
<organism evidence="16 17">
    <name type="scientific">Scyliorhinus torazame</name>
    <name type="common">Cloudy catshark</name>
    <name type="synonym">Catulus torazame</name>
    <dbReference type="NCBI Taxonomy" id="75743"/>
    <lineage>
        <taxon>Eukaryota</taxon>
        <taxon>Metazoa</taxon>
        <taxon>Chordata</taxon>
        <taxon>Craniata</taxon>
        <taxon>Vertebrata</taxon>
        <taxon>Chondrichthyes</taxon>
        <taxon>Elasmobranchii</taxon>
        <taxon>Galeomorphii</taxon>
        <taxon>Galeoidea</taxon>
        <taxon>Carcharhiniformes</taxon>
        <taxon>Scyliorhinidae</taxon>
        <taxon>Scyliorhinus</taxon>
    </lineage>
</organism>
<dbReference type="PANTHER" id="PTHR24229:SF111">
    <property type="entry name" value="SOMATOSTATIN RECEPTOR TYPE 2-LIKE"/>
    <property type="match status" value="1"/>
</dbReference>
<keyword evidence="10" id="KW-0325">Glycoprotein</keyword>
<keyword evidence="5 13" id="KW-0297">G-protein coupled receptor</keyword>
<proteinExistence type="inferred from homology"/>
<reference evidence="16 17" key="1">
    <citation type="journal article" date="2018" name="Nat. Ecol. Evol.">
        <title>Shark genomes provide insights into elasmobranch evolution and the origin of vertebrates.</title>
        <authorList>
            <person name="Hara Y"/>
            <person name="Yamaguchi K"/>
            <person name="Onimaru K"/>
            <person name="Kadota M"/>
            <person name="Koyanagi M"/>
            <person name="Keeley SD"/>
            <person name="Tatsumi K"/>
            <person name="Tanaka K"/>
            <person name="Motone F"/>
            <person name="Kageyama Y"/>
            <person name="Nozu R"/>
            <person name="Adachi N"/>
            <person name="Nishimura O"/>
            <person name="Nakagawa R"/>
            <person name="Tanegashima C"/>
            <person name="Kiyatake I"/>
            <person name="Matsumoto R"/>
            <person name="Murakumo K"/>
            <person name="Nishida K"/>
            <person name="Terakita A"/>
            <person name="Kuratani S"/>
            <person name="Sato K"/>
            <person name="Hyodo S Kuraku.S."/>
        </authorList>
    </citation>
    <scope>NUCLEOTIDE SEQUENCE [LARGE SCALE GENOMIC DNA]</scope>
</reference>
<keyword evidence="6 14" id="KW-0472">Membrane</keyword>
<dbReference type="FunFam" id="1.20.1070.10:FF:000060">
    <property type="entry name" value="Somatostatin receptor type 1"/>
    <property type="match status" value="1"/>
</dbReference>
<evidence type="ECO:0000256" key="13">
    <source>
        <dbReference type="RuleBase" id="RU000688"/>
    </source>
</evidence>
<evidence type="ECO:0000256" key="14">
    <source>
        <dbReference type="SAM" id="Phobius"/>
    </source>
</evidence>
<gene>
    <name evidence="16" type="ORF">scyTo_0008432</name>
</gene>
<feature type="transmembrane region" description="Helical" evidence="14">
    <location>
        <begin position="294"/>
        <end position="313"/>
    </location>
</feature>
<dbReference type="InterPro" id="IPR017452">
    <property type="entry name" value="GPCR_Rhodpsn_7TM"/>
</dbReference>
<keyword evidence="12" id="KW-0449">Lipoprotein</keyword>
<evidence type="ECO:0000256" key="1">
    <source>
        <dbReference type="ARBA" id="ARBA00004651"/>
    </source>
</evidence>
<dbReference type="PROSITE" id="PS50262">
    <property type="entry name" value="G_PROTEIN_RECEP_F1_2"/>
    <property type="match status" value="1"/>
</dbReference>
<dbReference type="PRINTS" id="PR00237">
    <property type="entry name" value="GPCRRHODOPSN"/>
</dbReference>
<protein>
    <recommendedName>
        <fullName evidence="15">G-protein coupled receptors family 1 profile domain-containing protein</fullName>
    </recommendedName>
</protein>
<feature type="domain" description="G-protein coupled receptors family 1 profile" evidence="15">
    <location>
        <begin position="61"/>
        <end position="310"/>
    </location>
</feature>
<evidence type="ECO:0000256" key="12">
    <source>
        <dbReference type="ARBA" id="ARBA00023288"/>
    </source>
</evidence>
<dbReference type="SMART" id="SM01381">
    <property type="entry name" value="7TM_GPCR_Srsx"/>
    <property type="match status" value="1"/>
</dbReference>
<dbReference type="GO" id="GO:0043005">
    <property type="term" value="C:neuron projection"/>
    <property type="evidence" value="ECO:0007669"/>
    <property type="project" value="TreeGrafter"/>
</dbReference>
<dbReference type="GO" id="GO:0005886">
    <property type="term" value="C:plasma membrane"/>
    <property type="evidence" value="ECO:0007669"/>
    <property type="project" value="UniProtKB-SubCell"/>
</dbReference>
<dbReference type="Gene3D" id="1.20.1070.10">
    <property type="entry name" value="Rhodopsin 7-helix transmembrane proteins"/>
    <property type="match status" value="1"/>
</dbReference>
<dbReference type="GO" id="GO:0042923">
    <property type="term" value="F:neuropeptide binding"/>
    <property type="evidence" value="ECO:0007669"/>
    <property type="project" value="TreeGrafter"/>
</dbReference>
<evidence type="ECO:0000259" key="15">
    <source>
        <dbReference type="PROSITE" id="PS50262"/>
    </source>
</evidence>
<dbReference type="Proteomes" id="UP000288216">
    <property type="component" value="Unassembled WGS sequence"/>
</dbReference>
<dbReference type="GO" id="GO:0071385">
    <property type="term" value="P:cellular response to glucocorticoid stimulus"/>
    <property type="evidence" value="ECO:0007669"/>
    <property type="project" value="TreeGrafter"/>
</dbReference>
<dbReference type="InterPro" id="IPR000276">
    <property type="entry name" value="GPCR_Rhodpsn"/>
</dbReference>
<dbReference type="InterPro" id="IPR000586">
    <property type="entry name" value="Somatstn_rcpt"/>
</dbReference>
<feature type="transmembrane region" description="Helical" evidence="14">
    <location>
        <begin position="200"/>
        <end position="231"/>
    </location>
</feature>
<comment type="caution">
    <text evidence="16">The sequence shown here is derived from an EMBL/GenBank/DDBJ whole genome shotgun (WGS) entry which is preliminary data.</text>
</comment>
<keyword evidence="11 13" id="KW-0807">Transducer</keyword>
<keyword evidence="8" id="KW-1015">Disulfide bond</keyword>
<dbReference type="Pfam" id="PF00001">
    <property type="entry name" value="7tm_1"/>
    <property type="match status" value="1"/>
</dbReference>
<evidence type="ECO:0000256" key="9">
    <source>
        <dbReference type="ARBA" id="ARBA00023170"/>
    </source>
</evidence>
<dbReference type="AlphaFoldDB" id="A0A401P931"/>
<feature type="transmembrane region" description="Helical" evidence="14">
    <location>
        <begin position="252"/>
        <end position="282"/>
    </location>
</feature>
<accession>A0A401P931</accession>
<keyword evidence="9 13" id="KW-0675">Receptor</keyword>
<dbReference type="GO" id="GO:0004994">
    <property type="term" value="F:somatostatin receptor activity"/>
    <property type="evidence" value="ECO:0007669"/>
    <property type="project" value="InterPro"/>
</dbReference>
<evidence type="ECO:0000256" key="3">
    <source>
        <dbReference type="ARBA" id="ARBA00022692"/>
    </source>
</evidence>
<evidence type="ECO:0000313" key="17">
    <source>
        <dbReference type="Proteomes" id="UP000288216"/>
    </source>
</evidence>
<feature type="transmembrane region" description="Helical" evidence="14">
    <location>
        <begin position="118"/>
        <end position="139"/>
    </location>
</feature>
<keyword evidence="4 14" id="KW-1133">Transmembrane helix</keyword>
<evidence type="ECO:0000256" key="2">
    <source>
        <dbReference type="ARBA" id="ARBA00022475"/>
    </source>
</evidence>
<keyword evidence="2" id="KW-1003">Cell membrane</keyword>
<evidence type="ECO:0000256" key="10">
    <source>
        <dbReference type="ARBA" id="ARBA00023180"/>
    </source>
</evidence>
<keyword evidence="7" id="KW-0564">Palmitate</keyword>